<name>A0A1W6DYE3_9CAUD</name>
<keyword evidence="2" id="KW-1185">Reference proteome</keyword>
<evidence type="ECO:0000313" key="2">
    <source>
        <dbReference type="Proteomes" id="UP000221506"/>
    </source>
</evidence>
<accession>A0A1W6DYE3</accession>
<gene>
    <name evidence="1" type="ORF">phiA829_143</name>
</gene>
<protein>
    <submittedName>
        <fullName evidence="1">Uncharacterized protein</fullName>
    </submittedName>
</protein>
<reference evidence="1 2" key="1">
    <citation type="submission" date="2017-04" db="EMBL/GenBank/DDBJ databases">
        <title>Complete genome sequence and characterization of temperature-dependent bacteriophage phiA8-29 infecting Aeromonas.</title>
        <authorList>
            <person name="He Y."/>
            <person name="Yang H."/>
        </authorList>
    </citation>
    <scope>NUCLEOTIDE SEQUENCE [LARGE SCALE GENOMIC DNA]</scope>
</reference>
<dbReference type="EMBL" id="KY914485">
    <property type="protein sequence ID" value="ARK07963.1"/>
    <property type="molecule type" value="Genomic_DNA"/>
</dbReference>
<proteinExistence type="predicted"/>
<organism evidence="1 2">
    <name type="scientific">Aeromonas phage phiA8-29</name>
    <dbReference type="NCBI Taxonomy" id="1978922"/>
    <lineage>
        <taxon>Viruses</taxon>
        <taxon>Duplodnaviria</taxon>
        <taxon>Heunggongvirae</taxon>
        <taxon>Uroviricota</taxon>
        <taxon>Caudoviricetes</taxon>
        <taxon>Pantevenvirales</taxon>
        <taxon>Ackermannviridae</taxon>
        <taxon>Tedavirus</taxon>
        <taxon>Tedavirus A829</taxon>
    </lineage>
</organism>
<sequence>MSFKVVKTCNEGGRQFFQVSSGMKLFGVWLTDGAEPLVQKIVIPFDESASNRYLNVKDRSIRAAVLKAVDEFKREHDETH</sequence>
<dbReference type="Proteomes" id="UP000221506">
    <property type="component" value="Segment"/>
</dbReference>
<evidence type="ECO:0000313" key="1">
    <source>
        <dbReference type="EMBL" id="ARK07963.1"/>
    </source>
</evidence>